<sequence length="362" mass="41381">MVDMAGMMQIWRLLKQTLVIGVITLLLTVLVGELGVRLLVGAPLMERMPLVRVLPDPQTGFRMKPSDLHYTYQHKVQLNSLGLRGPELADPAAGRYRILALGDSHLYGQGIADEALLTTRLQEALQARFPRCQPEVVNAGVRAYSINQEFALLQRLQPQLQPDHVLLFFYLNDFDEVNIAARYRRYKGLDWYMPDLSGKPEGERLQRWQQMQGLRHSALLMWLHDLWRGLTVDPNHFEQKILRGATDKESEQRRAMVVSYLVQFKQLAQQQGFRFTLVIIPAAVQITHTFTPATYQAFLKAQAQRLGIAVVDLLPAFQADYQQRGQRPILPFDGHYNVRGQQLMAQQVMAYLQEQAPPCAQP</sequence>
<evidence type="ECO:0000259" key="1">
    <source>
        <dbReference type="Pfam" id="PF13472"/>
    </source>
</evidence>
<dbReference type="Pfam" id="PF13472">
    <property type="entry name" value="Lipase_GDSL_2"/>
    <property type="match status" value="1"/>
</dbReference>
<dbReference type="Proteomes" id="UP000002586">
    <property type="component" value="Chromosome"/>
</dbReference>
<name>A0L6K4_MAGMM</name>
<dbReference type="eggNOG" id="COG2755">
    <property type="taxonomic scope" value="Bacteria"/>
</dbReference>
<gene>
    <name evidence="2" type="ordered locus">Mmc1_1079</name>
</gene>
<organism evidence="2 3">
    <name type="scientific">Magnetococcus marinus (strain ATCC BAA-1437 / JCM 17883 / MC-1)</name>
    <dbReference type="NCBI Taxonomy" id="156889"/>
    <lineage>
        <taxon>Bacteria</taxon>
        <taxon>Pseudomonadati</taxon>
        <taxon>Pseudomonadota</taxon>
        <taxon>Magnetococcia</taxon>
        <taxon>Magnetococcales</taxon>
        <taxon>Magnetococcaceae</taxon>
        <taxon>Magnetococcus</taxon>
    </lineage>
</organism>
<evidence type="ECO:0000313" key="3">
    <source>
        <dbReference type="Proteomes" id="UP000002586"/>
    </source>
</evidence>
<accession>A0L6K4</accession>
<protein>
    <submittedName>
        <fullName evidence="2">Lipolytic enzyme, G-D-S-L family</fullName>
    </submittedName>
</protein>
<dbReference type="Gene3D" id="3.40.50.1110">
    <property type="entry name" value="SGNH hydrolase"/>
    <property type="match status" value="1"/>
</dbReference>
<evidence type="ECO:0000313" key="2">
    <source>
        <dbReference type="EMBL" id="ABK43597.1"/>
    </source>
</evidence>
<keyword evidence="3" id="KW-1185">Reference proteome</keyword>
<dbReference type="STRING" id="156889.Mmc1_1079"/>
<dbReference type="InterPro" id="IPR036514">
    <property type="entry name" value="SGNH_hydro_sf"/>
</dbReference>
<dbReference type="InterPro" id="IPR013830">
    <property type="entry name" value="SGNH_hydro"/>
</dbReference>
<dbReference type="KEGG" id="mgm:Mmc1_1079"/>
<feature type="domain" description="SGNH hydrolase-type esterase" evidence="1">
    <location>
        <begin position="100"/>
        <end position="343"/>
    </location>
</feature>
<proteinExistence type="predicted"/>
<dbReference type="EMBL" id="CP000471">
    <property type="protein sequence ID" value="ABK43597.1"/>
    <property type="molecule type" value="Genomic_DNA"/>
</dbReference>
<dbReference type="GO" id="GO:0016788">
    <property type="term" value="F:hydrolase activity, acting on ester bonds"/>
    <property type="evidence" value="ECO:0007669"/>
    <property type="project" value="UniProtKB-ARBA"/>
</dbReference>
<reference evidence="2 3" key="2">
    <citation type="journal article" date="2012" name="Int. J. Syst. Evol. Microbiol.">
        <title>Magnetococcus marinus gen. nov., sp. nov., a marine, magnetotactic bacterium that represents a novel lineage (Magnetococcaceae fam. nov.; Magnetococcales ord. nov.) at the base of the Alphaproteobacteria.</title>
        <authorList>
            <person name="Bazylinski D.A."/>
            <person name="Williams T.J."/>
            <person name="Lefevre C.T."/>
            <person name="Berg R.J."/>
            <person name="Zhang C.L."/>
            <person name="Bowser S.S."/>
            <person name="Dean A.J."/>
            <person name="Beveridge T.J."/>
        </authorList>
    </citation>
    <scope>NUCLEOTIDE SEQUENCE [LARGE SCALE GENOMIC DNA]</scope>
    <source>
        <strain evidence="3">ATCC BAA-1437 / JCM 17883 / MC-1</strain>
    </source>
</reference>
<reference evidence="3" key="1">
    <citation type="journal article" date="2009" name="Appl. Environ. Microbiol.">
        <title>Complete genome sequence of the chemolithoautotrophic marine magnetotactic coccus strain MC-1.</title>
        <authorList>
            <person name="Schubbe S."/>
            <person name="Williams T.J."/>
            <person name="Xie G."/>
            <person name="Kiss H.E."/>
            <person name="Brettin T.S."/>
            <person name="Martinez D."/>
            <person name="Ross C.A."/>
            <person name="Schuler D."/>
            <person name="Cox B.L."/>
            <person name="Nealson K.H."/>
            <person name="Bazylinski D.A."/>
        </authorList>
    </citation>
    <scope>NUCLEOTIDE SEQUENCE [LARGE SCALE GENOMIC DNA]</scope>
    <source>
        <strain evidence="3">ATCC BAA-1437 / JCM 17883 / MC-1</strain>
    </source>
</reference>
<dbReference type="AlphaFoldDB" id="A0L6K4"/>
<dbReference type="SUPFAM" id="SSF52266">
    <property type="entry name" value="SGNH hydrolase"/>
    <property type="match status" value="1"/>
</dbReference>
<dbReference type="HOGENOM" id="CLU_764624_0_0_5"/>